<name>A0A177G755_9PROT</name>
<protein>
    <recommendedName>
        <fullName evidence="3">DUF1826 domain-containing protein</fullName>
    </recommendedName>
</protein>
<comment type="caution">
    <text evidence="1">The sequence shown here is derived from an EMBL/GenBank/DDBJ whole genome shotgun (WGS) entry which is preliminary data.</text>
</comment>
<evidence type="ECO:0008006" key="3">
    <source>
        <dbReference type="Google" id="ProtNLM"/>
    </source>
</evidence>
<dbReference type="PATRIC" id="fig|178901.16.peg.2021"/>
<gene>
    <name evidence="1" type="ORF">Amal_01901</name>
</gene>
<organism evidence="1 2">
    <name type="scientific">Acetobacter malorum</name>
    <dbReference type="NCBI Taxonomy" id="178901"/>
    <lineage>
        <taxon>Bacteria</taxon>
        <taxon>Pseudomonadati</taxon>
        <taxon>Pseudomonadota</taxon>
        <taxon>Alphaproteobacteria</taxon>
        <taxon>Acetobacterales</taxon>
        <taxon>Acetobacteraceae</taxon>
        <taxon>Acetobacter</taxon>
    </lineage>
</organism>
<reference evidence="1 2" key="1">
    <citation type="submission" date="2016-03" db="EMBL/GenBank/DDBJ databases">
        <title>Draft genome sequence of Acetobacter malorum CECT 7742, a strain isolated from strawberry vinegar.</title>
        <authorList>
            <person name="Sainz F."/>
            <person name="Mas A."/>
            <person name="Torija M.J."/>
        </authorList>
    </citation>
    <scope>NUCLEOTIDE SEQUENCE [LARGE SCALE GENOMIC DNA]</scope>
    <source>
        <strain evidence="1 2">CECT 7742</strain>
    </source>
</reference>
<dbReference type="AlphaFoldDB" id="A0A177G755"/>
<proteinExistence type="predicted"/>
<dbReference type="EMBL" id="LVHD01000018">
    <property type="protein sequence ID" value="OAG76130.1"/>
    <property type="molecule type" value="Genomic_DNA"/>
</dbReference>
<dbReference type="Proteomes" id="UP000077349">
    <property type="component" value="Unassembled WGS sequence"/>
</dbReference>
<dbReference type="InterPro" id="IPR014955">
    <property type="entry name" value="DUF1826"/>
</dbReference>
<dbReference type="STRING" id="178901.AmDm5_2018"/>
<evidence type="ECO:0000313" key="1">
    <source>
        <dbReference type="EMBL" id="OAG76130.1"/>
    </source>
</evidence>
<dbReference type="Pfam" id="PF08856">
    <property type="entry name" value="DUF1826"/>
    <property type="match status" value="1"/>
</dbReference>
<sequence length="214" mass="23195">MPHTPLSFHHPTPDAAFHAIEQPACHIAVADRALGKTLENAAQGYLEDGPALILTAGTPEELAQELAPVFTPATRALLEDALALADHYCAATQMDAVRFRLEQITHDSCRRFHVDHVVLRLLCTYVGPGVQWRLADLGEDAPVYQAEAGAVALLKGGCYPGWQPEGAVQHRSPPLSTLAKPITRLLLTLDAPQACGMSDNQRRIVQKEAMRAEA</sequence>
<evidence type="ECO:0000313" key="2">
    <source>
        <dbReference type="Proteomes" id="UP000077349"/>
    </source>
</evidence>
<accession>A0A177G755</accession>